<dbReference type="AlphaFoldDB" id="A0A9P8C6A1"/>
<evidence type="ECO:0000256" key="3">
    <source>
        <dbReference type="SAM" id="SignalP"/>
    </source>
</evidence>
<feature type="region of interest" description="Disordered" evidence="1">
    <location>
        <begin position="108"/>
        <end position="133"/>
    </location>
</feature>
<proteinExistence type="predicted"/>
<dbReference type="OrthoDB" id="5347452at2759"/>
<protein>
    <submittedName>
        <fullName evidence="4">Uncharacterized protein</fullName>
    </submittedName>
</protein>
<keyword evidence="5" id="KW-1185">Reference proteome</keyword>
<feature type="region of interest" description="Disordered" evidence="1">
    <location>
        <begin position="304"/>
        <end position="327"/>
    </location>
</feature>
<feature type="compositionally biased region" description="Gly residues" evidence="1">
    <location>
        <begin position="259"/>
        <end position="268"/>
    </location>
</feature>
<comment type="caution">
    <text evidence="4">The sequence shown here is derived from an EMBL/GenBank/DDBJ whole genome shotgun (WGS) entry which is preliminary data.</text>
</comment>
<sequence length="327" mass="34076">MKSPISDLCLSFLLICNIQSICAYRLLPVPTSLQSSASRLWIDDGSPAPTEAPRIEELRIREKAQKTEMLLAAKNNVCGYVNGSSDQPWGCSLSSTCIFSTPAPIPTNTANSSAPNGNDNSTHHAPISGREEGGGVGAGGVLCCDEERGCPAEPAPTACVDRGKYDYNSTCTGSCSTDPSTLKCTEGIYLYCATLHFDKPRIEALYCDYLSTYPPSPPTADPAPSFPTIVNKFFTYTPPPSNATRSSSATGKFTTTGSGKVGGGGGGGEKGKVNGALVGGVVGGLVVVGMVAGAGWFFWRKRKGNSSKGKGKAIAQGSPEGKKKLVR</sequence>
<dbReference type="EMBL" id="MU251444">
    <property type="protein sequence ID" value="KAG9235017.1"/>
    <property type="molecule type" value="Genomic_DNA"/>
</dbReference>
<evidence type="ECO:0000313" key="5">
    <source>
        <dbReference type="Proteomes" id="UP000824998"/>
    </source>
</evidence>
<reference evidence="4" key="1">
    <citation type="journal article" date="2021" name="IMA Fungus">
        <title>Genomic characterization of three marine fungi, including Emericellopsis atlantica sp. nov. with signatures of a generalist lifestyle and marine biomass degradation.</title>
        <authorList>
            <person name="Hagestad O.C."/>
            <person name="Hou L."/>
            <person name="Andersen J.H."/>
            <person name="Hansen E.H."/>
            <person name="Altermark B."/>
            <person name="Li C."/>
            <person name="Kuhnert E."/>
            <person name="Cox R.J."/>
            <person name="Crous P.W."/>
            <person name="Spatafora J.W."/>
            <person name="Lail K."/>
            <person name="Amirebrahimi M."/>
            <person name="Lipzen A."/>
            <person name="Pangilinan J."/>
            <person name="Andreopoulos W."/>
            <person name="Hayes R.D."/>
            <person name="Ng V."/>
            <person name="Grigoriev I.V."/>
            <person name="Jackson S.A."/>
            <person name="Sutton T.D.S."/>
            <person name="Dobson A.D.W."/>
            <person name="Rama T."/>
        </authorList>
    </citation>
    <scope>NUCLEOTIDE SEQUENCE</scope>
    <source>
        <strain evidence="4">TRa018bII</strain>
    </source>
</reference>
<feature type="signal peptide" evidence="3">
    <location>
        <begin position="1"/>
        <end position="23"/>
    </location>
</feature>
<keyword evidence="2" id="KW-0812">Transmembrane</keyword>
<evidence type="ECO:0000313" key="4">
    <source>
        <dbReference type="EMBL" id="KAG9235017.1"/>
    </source>
</evidence>
<organism evidence="4 5">
    <name type="scientific">Amylocarpus encephaloides</name>
    <dbReference type="NCBI Taxonomy" id="45428"/>
    <lineage>
        <taxon>Eukaryota</taxon>
        <taxon>Fungi</taxon>
        <taxon>Dikarya</taxon>
        <taxon>Ascomycota</taxon>
        <taxon>Pezizomycotina</taxon>
        <taxon>Leotiomycetes</taxon>
        <taxon>Helotiales</taxon>
        <taxon>Helotiales incertae sedis</taxon>
        <taxon>Amylocarpus</taxon>
    </lineage>
</organism>
<feature type="compositionally biased region" description="Polar residues" evidence="1">
    <location>
        <begin position="108"/>
        <end position="120"/>
    </location>
</feature>
<accession>A0A9P8C6A1</accession>
<name>A0A9P8C6A1_9HELO</name>
<feature type="transmembrane region" description="Helical" evidence="2">
    <location>
        <begin position="277"/>
        <end position="299"/>
    </location>
</feature>
<keyword evidence="2" id="KW-0472">Membrane</keyword>
<keyword evidence="3" id="KW-0732">Signal</keyword>
<dbReference type="Proteomes" id="UP000824998">
    <property type="component" value="Unassembled WGS sequence"/>
</dbReference>
<keyword evidence="2" id="KW-1133">Transmembrane helix</keyword>
<evidence type="ECO:0000256" key="2">
    <source>
        <dbReference type="SAM" id="Phobius"/>
    </source>
</evidence>
<feature type="compositionally biased region" description="Low complexity" evidence="1">
    <location>
        <begin position="246"/>
        <end position="258"/>
    </location>
</feature>
<evidence type="ECO:0000256" key="1">
    <source>
        <dbReference type="SAM" id="MobiDB-lite"/>
    </source>
</evidence>
<feature type="region of interest" description="Disordered" evidence="1">
    <location>
        <begin position="240"/>
        <end position="268"/>
    </location>
</feature>
<feature type="chain" id="PRO_5040344448" evidence="3">
    <location>
        <begin position="24"/>
        <end position="327"/>
    </location>
</feature>
<gene>
    <name evidence="4" type="ORF">BJ875DRAFT_530134</name>
</gene>